<keyword evidence="2" id="KW-1185">Reference proteome</keyword>
<evidence type="ECO:0000313" key="1">
    <source>
        <dbReference type="EMBL" id="RIB24760.1"/>
    </source>
</evidence>
<sequence length="212" mass="24543">MESFEIPTNIKKTLGLLKNQLKKANLSGTCIISKNEIVYQEESRTHKIFIKDTRRESDAEKLHLRMPKFLDNLRVVTHDLLNLEVPPGQTWVKKATYLCQNVSTPGNNQLPHYYNLSTLLEESMEDKEVKKTIKRLLPPTKVKKIFLAAKRAYDLFSVRGPSYLYLSQCITPYVLCRIWNEDFLLLKKEAQTIVQQEINIVLQLMDFAGAQS</sequence>
<dbReference type="OrthoDB" id="2485579at2759"/>
<comment type="caution">
    <text evidence="1">The sequence shown here is derived from an EMBL/GenBank/DDBJ whole genome shotgun (WGS) entry which is preliminary data.</text>
</comment>
<gene>
    <name evidence="1" type="ORF">C2G38_615463</name>
</gene>
<reference evidence="1 2" key="1">
    <citation type="submission" date="2018-06" db="EMBL/GenBank/DDBJ databases">
        <title>Comparative genomics reveals the genomic features of Rhizophagus irregularis, R. cerebriforme, R. diaphanum and Gigaspora rosea, and their symbiotic lifestyle signature.</title>
        <authorList>
            <person name="Morin E."/>
            <person name="San Clemente H."/>
            <person name="Chen E.C.H."/>
            <person name="De La Providencia I."/>
            <person name="Hainaut M."/>
            <person name="Kuo A."/>
            <person name="Kohler A."/>
            <person name="Murat C."/>
            <person name="Tang N."/>
            <person name="Roy S."/>
            <person name="Loubradou J."/>
            <person name="Henrissat B."/>
            <person name="Grigoriev I.V."/>
            <person name="Corradi N."/>
            <person name="Roux C."/>
            <person name="Martin F.M."/>
        </authorList>
    </citation>
    <scope>NUCLEOTIDE SEQUENCE [LARGE SCALE GENOMIC DNA]</scope>
    <source>
        <strain evidence="1 2">DAOM 194757</strain>
    </source>
</reference>
<dbReference type="AlphaFoldDB" id="A0A397VQG4"/>
<dbReference type="Proteomes" id="UP000266673">
    <property type="component" value="Unassembled WGS sequence"/>
</dbReference>
<protein>
    <submittedName>
        <fullName evidence="1">Uncharacterized protein</fullName>
    </submittedName>
</protein>
<accession>A0A397VQG4</accession>
<dbReference type="EMBL" id="QKWP01000202">
    <property type="protein sequence ID" value="RIB24760.1"/>
    <property type="molecule type" value="Genomic_DNA"/>
</dbReference>
<name>A0A397VQG4_9GLOM</name>
<organism evidence="1 2">
    <name type="scientific">Gigaspora rosea</name>
    <dbReference type="NCBI Taxonomy" id="44941"/>
    <lineage>
        <taxon>Eukaryota</taxon>
        <taxon>Fungi</taxon>
        <taxon>Fungi incertae sedis</taxon>
        <taxon>Mucoromycota</taxon>
        <taxon>Glomeromycotina</taxon>
        <taxon>Glomeromycetes</taxon>
        <taxon>Diversisporales</taxon>
        <taxon>Gigasporaceae</taxon>
        <taxon>Gigaspora</taxon>
    </lineage>
</organism>
<proteinExistence type="predicted"/>
<evidence type="ECO:0000313" key="2">
    <source>
        <dbReference type="Proteomes" id="UP000266673"/>
    </source>
</evidence>